<proteinExistence type="predicted"/>
<evidence type="ECO:0000313" key="2">
    <source>
        <dbReference type="EMBL" id="NYF43798.1"/>
    </source>
</evidence>
<evidence type="ECO:0000256" key="1">
    <source>
        <dbReference type="SAM" id="MobiDB-lite"/>
    </source>
</evidence>
<dbReference type="EMBL" id="JACCCO010000003">
    <property type="protein sequence ID" value="NYF43798.1"/>
    <property type="molecule type" value="Genomic_DNA"/>
</dbReference>
<keyword evidence="3" id="KW-1185">Reference proteome</keyword>
<sequence length="70" mass="7222">MELGVLSALEGLDDEAEHHVAELMAEGTDDDAAIADSSTLPLTTFLEWSERPEPITAGTLSAAGPLSASP</sequence>
<name>A0A852V8B1_9ACTN</name>
<dbReference type="Proteomes" id="UP000576393">
    <property type="component" value="Unassembled WGS sequence"/>
</dbReference>
<reference evidence="2 3" key="1">
    <citation type="submission" date="2020-07" db="EMBL/GenBank/DDBJ databases">
        <title>Sequencing the genomes of 1000 actinobacteria strains.</title>
        <authorList>
            <person name="Klenk H.-P."/>
        </authorList>
    </citation>
    <scope>NUCLEOTIDE SEQUENCE [LARGE SCALE GENOMIC DNA]</scope>
    <source>
        <strain evidence="2 3">DSM 45763</strain>
    </source>
</reference>
<protein>
    <submittedName>
        <fullName evidence="2">Uncharacterized protein</fullName>
    </submittedName>
</protein>
<comment type="caution">
    <text evidence="2">The sequence shown here is derived from an EMBL/GenBank/DDBJ whole genome shotgun (WGS) entry which is preliminary data.</text>
</comment>
<feature type="region of interest" description="Disordered" evidence="1">
    <location>
        <begin position="51"/>
        <end position="70"/>
    </location>
</feature>
<dbReference type="AlphaFoldDB" id="A0A852V8B1"/>
<accession>A0A852V8B1</accession>
<gene>
    <name evidence="2" type="ORF">HDA43_006025</name>
</gene>
<dbReference type="RefSeq" id="WP_179827528.1">
    <property type="nucleotide sequence ID" value="NZ_JACCCO010000003.1"/>
</dbReference>
<evidence type="ECO:0000313" key="3">
    <source>
        <dbReference type="Proteomes" id="UP000576393"/>
    </source>
</evidence>
<organism evidence="2 3">
    <name type="scientific">Streptosporangium sandarakinum</name>
    <dbReference type="NCBI Taxonomy" id="1260955"/>
    <lineage>
        <taxon>Bacteria</taxon>
        <taxon>Bacillati</taxon>
        <taxon>Actinomycetota</taxon>
        <taxon>Actinomycetes</taxon>
        <taxon>Streptosporangiales</taxon>
        <taxon>Streptosporangiaceae</taxon>
        <taxon>Streptosporangium</taxon>
    </lineage>
</organism>